<dbReference type="Proteomes" id="UP000504638">
    <property type="component" value="Unplaced"/>
</dbReference>
<dbReference type="EMBL" id="ML975163">
    <property type="protein sequence ID" value="KAF1811085.1"/>
    <property type="molecule type" value="Genomic_DNA"/>
</dbReference>
<feature type="domain" description="Dystroglycan-type cadherin-like" evidence="2">
    <location>
        <begin position="20"/>
        <end position="116"/>
    </location>
</feature>
<feature type="signal peptide" evidence="1">
    <location>
        <begin position="1"/>
        <end position="17"/>
    </location>
</feature>
<dbReference type="AlphaFoldDB" id="A0A6G1FYY8"/>
<name>A0A6G1FYY8_9PEZI</name>
<dbReference type="SMART" id="SM00736">
    <property type="entry name" value="CADG"/>
    <property type="match status" value="3"/>
</dbReference>
<dbReference type="GeneID" id="54417115"/>
<organism evidence="3">
    <name type="scientific">Eremomyces bilateralis CBS 781.70</name>
    <dbReference type="NCBI Taxonomy" id="1392243"/>
    <lineage>
        <taxon>Eukaryota</taxon>
        <taxon>Fungi</taxon>
        <taxon>Dikarya</taxon>
        <taxon>Ascomycota</taxon>
        <taxon>Pezizomycotina</taxon>
        <taxon>Dothideomycetes</taxon>
        <taxon>Dothideomycetes incertae sedis</taxon>
        <taxon>Eremomycetales</taxon>
        <taxon>Eremomycetaceae</taxon>
        <taxon>Eremomyces</taxon>
    </lineage>
</organism>
<keyword evidence="4" id="KW-1185">Reference proteome</keyword>
<protein>
    <recommendedName>
        <fullName evidence="2">Dystroglycan-type cadherin-like domain-containing protein</fullName>
    </recommendedName>
</protein>
<sequence length="411" mass="44892">MWSLIVVACSILGPSLALPEVSYPFNSQFPTVARVDNPYDFQLAPSSFAPVGDGVKYALSGAPVWLSIDSTTRRLQGTPKVNDVGVSMFRISATDSSGTASMDAMLFTVMDPPPGLGEDVSSQLAKTEKLSGPRTVPIRSGAQFDIKFSRNTFADDGSRKRYYATSKDRTPLPTWLKFTPETLGFTGRTPDTTGPPQEFMIILIASEIDGFEAASVNFTIAVSPHELVFDPWENNLRLRGESGSTRNIKNTLFLDGKVAVNSDISRLSVETPDWIKFDDGVFRAAGGIPSSIQETTINVLAEDRFGNRASCVVRVKVDKDKLGLFRNDIGPIDATIGEEFRYTFAQSLFTRPDVSVEIVLGSASSWLQFDPRTLTLHGKVPTGLEPSKIPVKLIASSSSNFEDEEKFHISL</sequence>
<reference evidence="5" key="2">
    <citation type="submission" date="2020-04" db="EMBL/GenBank/DDBJ databases">
        <authorList>
            <consortium name="NCBI Genome Project"/>
        </authorList>
    </citation>
    <scope>NUCLEOTIDE SEQUENCE</scope>
    <source>
        <strain evidence="5">CBS 781.70</strain>
    </source>
</reference>
<gene>
    <name evidence="3 5" type="ORF">P152DRAFT_399971</name>
</gene>
<dbReference type="SUPFAM" id="SSF49313">
    <property type="entry name" value="Cadherin-like"/>
    <property type="match status" value="3"/>
</dbReference>
<feature type="chain" id="PRO_5044631692" description="Dystroglycan-type cadherin-like domain-containing protein" evidence="1">
    <location>
        <begin position="18"/>
        <end position="411"/>
    </location>
</feature>
<dbReference type="Gene3D" id="2.60.40.10">
    <property type="entry name" value="Immunoglobulins"/>
    <property type="match status" value="3"/>
</dbReference>
<dbReference type="InterPro" id="IPR013783">
    <property type="entry name" value="Ig-like_fold"/>
</dbReference>
<feature type="domain" description="Dystroglycan-type cadherin-like" evidence="2">
    <location>
        <begin position="135"/>
        <end position="229"/>
    </location>
</feature>
<proteinExistence type="predicted"/>
<keyword evidence="1" id="KW-0732">Signal</keyword>
<dbReference type="InterPro" id="IPR015919">
    <property type="entry name" value="Cadherin-like_sf"/>
</dbReference>
<dbReference type="Pfam" id="PF05345">
    <property type="entry name" value="He_PIG"/>
    <property type="match status" value="2"/>
</dbReference>
<evidence type="ECO:0000313" key="3">
    <source>
        <dbReference type="EMBL" id="KAF1811085.1"/>
    </source>
</evidence>
<feature type="non-terminal residue" evidence="3">
    <location>
        <position position="411"/>
    </location>
</feature>
<reference evidence="5" key="3">
    <citation type="submission" date="2025-04" db="UniProtKB">
        <authorList>
            <consortium name="RefSeq"/>
        </authorList>
    </citation>
    <scope>IDENTIFICATION</scope>
    <source>
        <strain evidence="5">CBS 781.70</strain>
    </source>
</reference>
<dbReference type="RefSeq" id="XP_033532716.1">
    <property type="nucleotide sequence ID" value="XM_033676545.1"/>
</dbReference>
<dbReference type="OrthoDB" id="41532at2759"/>
<dbReference type="InterPro" id="IPR006644">
    <property type="entry name" value="Cadg"/>
</dbReference>
<accession>A0A6G1FYY8</accession>
<evidence type="ECO:0000313" key="5">
    <source>
        <dbReference type="RefSeq" id="XP_033532716.1"/>
    </source>
</evidence>
<evidence type="ECO:0000256" key="1">
    <source>
        <dbReference type="SAM" id="SignalP"/>
    </source>
</evidence>
<evidence type="ECO:0000313" key="4">
    <source>
        <dbReference type="Proteomes" id="UP000504638"/>
    </source>
</evidence>
<reference evidence="3 5" key="1">
    <citation type="submission" date="2020-01" db="EMBL/GenBank/DDBJ databases">
        <authorList>
            <consortium name="DOE Joint Genome Institute"/>
            <person name="Haridas S."/>
            <person name="Albert R."/>
            <person name="Binder M."/>
            <person name="Bloem J."/>
            <person name="Labutti K."/>
            <person name="Salamov A."/>
            <person name="Andreopoulos B."/>
            <person name="Baker S.E."/>
            <person name="Barry K."/>
            <person name="Bills G."/>
            <person name="Bluhm B.H."/>
            <person name="Cannon C."/>
            <person name="Castanera R."/>
            <person name="Culley D.E."/>
            <person name="Daum C."/>
            <person name="Ezra D."/>
            <person name="Gonzalez J.B."/>
            <person name="Henrissat B."/>
            <person name="Kuo A."/>
            <person name="Liang C."/>
            <person name="Lipzen A."/>
            <person name="Lutzoni F."/>
            <person name="Magnuson J."/>
            <person name="Mondo S."/>
            <person name="Nolan M."/>
            <person name="Ohm R."/>
            <person name="Pangilinan J."/>
            <person name="Park H.-J."/>
            <person name="Ramirez L."/>
            <person name="Alfaro M."/>
            <person name="Sun H."/>
            <person name="Tritt A."/>
            <person name="Yoshinaga Y."/>
            <person name="Zwiers L.-H."/>
            <person name="Turgeon B.G."/>
            <person name="Goodwin S.B."/>
            <person name="Spatafora J.W."/>
            <person name="Crous P.W."/>
            <person name="Grigoriev I.V."/>
        </authorList>
    </citation>
    <scope>NUCLEOTIDE SEQUENCE</scope>
    <source>
        <strain evidence="3 5">CBS 781.70</strain>
    </source>
</reference>
<evidence type="ECO:0000259" key="2">
    <source>
        <dbReference type="SMART" id="SM00736"/>
    </source>
</evidence>
<dbReference type="GO" id="GO:0016020">
    <property type="term" value="C:membrane"/>
    <property type="evidence" value="ECO:0007669"/>
    <property type="project" value="InterPro"/>
</dbReference>
<feature type="domain" description="Dystroglycan-type cadherin-like" evidence="2">
    <location>
        <begin position="324"/>
        <end position="410"/>
    </location>
</feature>
<dbReference type="GO" id="GO:0005509">
    <property type="term" value="F:calcium ion binding"/>
    <property type="evidence" value="ECO:0007669"/>
    <property type="project" value="InterPro"/>
</dbReference>